<feature type="non-terminal residue" evidence="1">
    <location>
        <position position="1"/>
    </location>
</feature>
<dbReference type="EMBL" id="JBEHCU010012527">
    <property type="protein sequence ID" value="KAL1375391.1"/>
    <property type="molecule type" value="Genomic_DNA"/>
</dbReference>
<evidence type="ECO:0000313" key="2">
    <source>
        <dbReference type="Proteomes" id="UP001562425"/>
    </source>
</evidence>
<name>A0ABD1CGC7_CULPP</name>
<accession>A0ABD1CGC7</accession>
<gene>
    <name evidence="1" type="ORF">pipiens_017516</name>
</gene>
<evidence type="ECO:0000313" key="1">
    <source>
        <dbReference type="EMBL" id="KAL1375391.1"/>
    </source>
</evidence>
<protein>
    <submittedName>
        <fullName evidence="1">Uncharacterized protein</fullName>
    </submittedName>
</protein>
<sequence>GLHQDTPRVKIADVEEAKKTCIEEVTNGVDAIGARYGWFCSQQWIVVQLGKQLLKPEDDKTPLRKKKKK</sequence>
<dbReference type="AlphaFoldDB" id="A0ABD1CGC7"/>
<dbReference type="Proteomes" id="UP001562425">
    <property type="component" value="Unassembled WGS sequence"/>
</dbReference>
<comment type="caution">
    <text evidence="1">The sequence shown here is derived from an EMBL/GenBank/DDBJ whole genome shotgun (WGS) entry which is preliminary data.</text>
</comment>
<reference evidence="1 2" key="1">
    <citation type="submission" date="2024-05" db="EMBL/GenBank/DDBJ databases">
        <title>Culex pipiens pipiens assembly and annotation.</title>
        <authorList>
            <person name="Alout H."/>
            <person name="Durand T."/>
        </authorList>
    </citation>
    <scope>NUCLEOTIDE SEQUENCE [LARGE SCALE GENOMIC DNA]</scope>
    <source>
        <strain evidence="1">HA-2024</strain>
        <tissue evidence="1">Whole body</tissue>
    </source>
</reference>
<proteinExistence type="predicted"/>
<keyword evidence="2" id="KW-1185">Reference proteome</keyword>
<organism evidence="1 2">
    <name type="scientific">Culex pipiens pipiens</name>
    <name type="common">Northern house mosquito</name>
    <dbReference type="NCBI Taxonomy" id="38569"/>
    <lineage>
        <taxon>Eukaryota</taxon>
        <taxon>Metazoa</taxon>
        <taxon>Ecdysozoa</taxon>
        <taxon>Arthropoda</taxon>
        <taxon>Hexapoda</taxon>
        <taxon>Insecta</taxon>
        <taxon>Pterygota</taxon>
        <taxon>Neoptera</taxon>
        <taxon>Endopterygota</taxon>
        <taxon>Diptera</taxon>
        <taxon>Nematocera</taxon>
        <taxon>Culicoidea</taxon>
        <taxon>Culicidae</taxon>
        <taxon>Culicinae</taxon>
        <taxon>Culicini</taxon>
        <taxon>Culex</taxon>
        <taxon>Culex</taxon>
    </lineage>
</organism>